<sequence length="343" mass="36156">MRRLGLGVLGCASVAKRRLLPALREVPSVALVSIGSRDGDRAAAFTAAFGGRPIAGYQGVLDDPDVDAVYICLPNSLHSRWAARALHAGKHVLVEKPLATGLGQAEELVGIAAERGLHLVEAFAFLHHPQHRTVRELIAEGVIGTPRTFHCDFGIPPRTPGDIRLSADLAGGALLDLGVYTLRAATMLTGSELEVVGGYRRHDPVHEVDTSGCALLASCGGAAVQAEFGFGFGYRSAYSVWGTTGRLSLGRAFTPPPDRAPVIEVEDVDGPREILLPPSNQFALMAKSFAEDVLTGRDPLPARAAILRQAALVSAVREHAGHTARRLTETAGPFAIPFPGGAP</sequence>
<dbReference type="Pfam" id="PF01408">
    <property type="entry name" value="GFO_IDH_MocA"/>
    <property type="match status" value="1"/>
</dbReference>
<dbReference type="Gene3D" id="3.30.360.10">
    <property type="entry name" value="Dihydrodipicolinate Reductase, domain 2"/>
    <property type="match status" value="1"/>
</dbReference>
<dbReference type="InterPro" id="IPR050984">
    <property type="entry name" value="Gfo/Idh/MocA_domain"/>
</dbReference>
<reference evidence="6" key="1">
    <citation type="journal article" date="2019" name="Int. J. Syst. Evol. Microbiol.">
        <title>The Global Catalogue of Microorganisms (GCM) 10K type strain sequencing project: providing services to taxonomists for standard genome sequencing and annotation.</title>
        <authorList>
            <consortium name="The Broad Institute Genomics Platform"/>
            <consortium name="The Broad Institute Genome Sequencing Center for Infectious Disease"/>
            <person name="Wu L."/>
            <person name="Ma J."/>
        </authorList>
    </citation>
    <scope>NUCLEOTIDE SEQUENCE [LARGE SCALE GENOMIC DNA]</scope>
    <source>
        <strain evidence="6">CGMCC 4.7643</strain>
    </source>
</reference>
<evidence type="ECO:0000256" key="1">
    <source>
        <dbReference type="ARBA" id="ARBA00010928"/>
    </source>
</evidence>
<organism evidence="5 6">
    <name type="scientific">Amycolatopsis samaneae</name>
    <dbReference type="NCBI Taxonomy" id="664691"/>
    <lineage>
        <taxon>Bacteria</taxon>
        <taxon>Bacillati</taxon>
        <taxon>Actinomycetota</taxon>
        <taxon>Actinomycetes</taxon>
        <taxon>Pseudonocardiales</taxon>
        <taxon>Pseudonocardiaceae</taxon>
        <taxon>Amycolatopsis</taxon>
    </lineage>
</organism>
<evidence type="ECO:0000313" key="6">
    <source>
        <dbReference type="Proteomes" id="UP001597419"/>
    </source>
</evidence>
<dbReference type="SUPFAM" id="SSF55347">
    <property type="entry name" value="Glyceraldehyde-3-phosphate dehydrogenase-like, C-terminal domain"/>
    <property type="match status" value="1"/>
</dbReference>
<dbReference type="PANTHER" id="PTHR22604:SF105">
    <property type="entry name" value="TRANS-1,2-DIHYDROBENZENE-1,2-DIOL DEHYDROGENASE"/>
    <property type="match status" value="1"/>
</dbReference>
<proteinExistence type="inferred from homology"/>
<protein>
    <submittedName>
        <fullName evidence="5">Gfo/Idh/MocA family protein</fullName>
    </submittedName>
</protein>
<dbReference type="Pfam" id="PF22725">
    <property type="entry name" value="GFO_IDH_MocA_C3"/>
    <property type="match status" value="1"/>
</dbReference>
<name>A0ABW5GP76_9PSEU</name>
<gene>
    <name evidence="5" type="ORF">ACFSYJ_29015</name>
</gene>
<keyword evidence="6" id="KW-1185">Reference proteome</keyword>
<evidence type="ECO:0000256" key="2">
    <source>
        <dbReference type="ARBA" id="ARBA00023002"/>
    </source>
</evidence>
<dbReference type="EMBL" id="JBHUKU010000017">
    <property type="protein sequence ID" value="MFD2462682.1"/>
    <property type="molecule type" value="Genomic_DNA"/>
</dbReference>
<feature type="domain" description="GFO/IDH/MocA-like oxidoreductase" evidence="4">
    <location>
        <begin position="131"/>
        <end position="247"/>
    </location>
</feature>
<dbReference type="InterPro" id="IPR036291">
    <property type="entry name" value="NAD(P)-bd_dom_sf"/>
</dbReference>
<dbReference type="InterPro" id="IPR000683">
    <property type="entry name" value="Gfo/Idh/MocA-like_OxRdtase_N"/>
</dbReference>
<evidence type="ECO:0000259" key="4">
    <source>
        <dbReference type="Pfam" id="PF22725"/>
    </source>
</evidence>
<evidence type="ECO:0000313" key="5">
    <source>
        <dbReference type="EMBL" id="MFD2462682.1"/>
    </source>
</evidence>
<dbReference type="RefSeq" id="WP_345403925.1">
    <property type="nucleotide sequence ID" value="NZ_BAABHG010000015.1"/>
</dbReference>
<feature type="domain" description="Gfo/Idh/MocA-like oxidoreductase N-terminal" evidence="3">
    <location>
        <begin position="6"/>
        <end position="119"/>
    </location>
</feature>
<keyword evidence="2" id="KW-0560">Oxidoreductase</keyword>
<evidence type="ECO:0000259" key="3">
    <source>
        <dbReference type="Pfam" id="PF01408"/>
    </source>
</evidence>
<comment type="caution">
    <text evidence="5">The sequence shown here is derived from an EMBL/GenBank/DDBJ whole genome shotgun (WGS) entry which is preliminary data.</text>
</comment>
<dbReference type="Proteomes" id="UP001597419">
    <property type="component" value="Unassembled WGS sequence"/>
</dbReference>
<dbReference type="InterPro" id="IPR055170">
    <property type="entry name" value="GFO_IDH_MocA-like_dom"/>
</dbReference>
<dbReference type="Gene3D" id="3.40.50.720">
    <property type="entry name" value="NAD(P)-binding Rossmann-like Domain"/>
    <property type="match status" value="1"/>
</dbReference>
<accession>A0ABW5GP76</accession>
<dbReference type="PANTHER" id="PTHR22604">
    <property type="entry name" value="OXIDOREDUCTASES"/>
    <property type="match status" value="1"/>
</dbReference>
<comment type="similarity">
    <text evidence="1">Belongs to the Gfo/Idh/MocA family.</text>
</comment>
<dbReference type="SUPFAM" id="SSF51735">
    <property type="entry name" value="NAD(P)-binding Rossmann-fold domains"/>
    <property type="match status" value="1"/>
</dbReference>